<keyword evidence="8" id="KW-0949">S-adenosyl-L-methionine</keyword>
<dbReference type="GO" id="GO:0005829">
    <property type="term" value="C:cytosol"/>
    <property type="evidence" value="ECO:0007669"/>
    <property type="project" value="UniProtKB-SubCell"/>
</dbReference>
<dbReference type="InterPro" id="IPR029063">
    <property type="entry name" value="SAM-dependent_MTases_sf"/>
</dbReference>
<dbReference type="InParanoid" id="S8FV31"/>
<sequence>MAWRCTGASNAELITNMAQHGLINSERVQAAMKKVDRAHYVRNAREAYEDSPQRIGHGATISAPHMHAHAVEYLLPFLRPGSRILDVGSGSGYLSAVLHYLVTDLDSGVSGTVIGIEHIPELVDWSKTNLQRDGLGAALESGHVKVVTGDGRQAPVGPFDAIHVGAAAPTMPQPLVNQLARPGRMFIPVGEATQSIIQVDKDAEGNVTQKELFGVMYVPLTDQAKQRAVGL</sequence>
<evidence type="ECO:0000256" key="9">
    <source>
        <dbReference type="ARBA" id="ARBA00031323"/>
    </source>
</evidence>
<dbReference type="eggNOG" id="KOG1661">
    <property type="taxonomic scope" value="Eukaryota"/>
</dbReference>
<dbReference type="PANTHER" id="PTHR11579:SF0">
    <property type="entry name" value="PROTEIN-L-ISOASPARTATE(D-ASPARTATE) O-METHYLTRANSFERASE"/>
    <property type="match status" value="1"/>
</dbReference>
<dbReference type="CDD" id="cd02440">
    <property type="entry name" value="AdoMet_MTases"/>
    <property type="match status" value="1"/>
</dbReference>
<evidence type="ECO:0000256" key="11">
    <source>
        <dbReference type="ARBA" id="ARBA00035815"/>
    </source>
</evidence>
<comment type="subcellular location">
    <subcellularLocation>
        <location evidence="1">Cytoplasm</location>
        <location evidence="1">Cytosol</location>
    </subcellularLocation>
</comment>
<dbReference type="Gene3D" id="3.40.50.150">
    <property type="entry name" value="Vaccinia Virus protein VP39"/>
    <property type="match status" value="1"/>
</dbReference>
<keyword evidence="5" id="KW-0963">Cytoplasm</keyword>
<comment type="similarity">
    <text evidence="2">Belongs to the methyltransferase superfamily. L-isoaspartyl/D-aspartyl protein methyltransferase family.</text>
</comment>
<dbReference type="GO" id="GO:0004719">
    <property type="term" value="F:protein-L-isoaspartate (D-aspartate) O-methyltransferase activity"/>
    <property type="evidence" value="ECO:0007669"/>
    <property type="project" value="UniProtKB-EC"/>
</dbReference>
<comment type="function">
    <text evidence="12">Initiates the repair of damaged proteins by catalyzing methyl esterification of L-isoaspartyl and D-aspartyl residues produced by spontaneous isomerization and racemization of L-aspartyl and L-asparaginyl residues in aging peptides and proteins.</text>
</comment>
<protein>
    <recommendedName>
        <fullName evidence="4">protein-L-isoaspartate(D-aspartate) O-methyltransferase</fullName>
        <ecNumber evidence="4">2.1.1.77</ecNumber>
    </recommendedName>
    <alternativeName>
        <fullName evidence="10">L-isoaspartyl protein carboxyl methyltransferase</fullName>
    </alternativeName>
    <alternativeName>
        <fullName evidence="9">Protein-beta-aspartate methyltransferase</fullName>
    </alternativeName>
</protein>
<gene>
    <name evidence="13" type="ORF">FOMPIDRAFT_53594</name>
</gene>
<dbReference type="OrthoDB" id="73890at2759"/>
<keyword evidence="6 13" id="KW-0489">Methyltransferase</keyword>
<dbReference type="FunCoup" id="S8FV31">
    <property type="interactions" value="373"/>
</dbReference>
<dbReference type="FunFam" id="3.40.50.150:FF:000235">
    <property type="entry name" value="Protein-L-isoaspartate O-methyltransferase"/>
    <property type="match status" value="1"/>
</dbReference>
<organism evidence="13 14">
    <name type="scientific">Fomitopsis schrenkii</name>
    <name type="common">Brown rot fungus</name>
    <dbReference type="NCBI Taxonomy" id="2126942"/>
    <lineage>
        <taxon>Eukaryota</taxon>
        <taxon>Fungi</taxon>
        <taxon>Dikarya</taxon>
        <taxon>Basidiomycota</taxon>
        <taxon>Agaricomycotina</taxon>
        <taxon>Agaricomycetes</taxon>
        <taxon>Polyporales</taxon>
        <taxon>Fomitopsis</taxon>
    </lineage>
</organism>
<dbReference type="NCBIfam" id="TIGR00080">
    <property type="entry name" value="pimt"/>
    <property type="match status" value="1"/>
</dbReference>
<evidence type="ECO:0000256" key="12">
    <source>
        <dbReference type="ARBA" id="ARBA00054057"/>
    </source>
</evidence>
<evidence type="ECO:0000313" key="13">
    <source>
        <dbReference type="EMBL" id="EPT02090.1"/>
    </source>
</evidence>
<dbReference type="GO" id="GO:0032259">
    <property type="term" value="P:methylation"/>
    <property type="evidence" value="ECO:0007669"/>
    <property type="project" value="UniProtKB-KW"/>
</dbReference>
<evidence type="ECO:0000256" key="8">
    <source>
        <dbReference type="ARBA" id="ARBA00022691"/>
    </source>
</evidence>
<proteinExistence type="inferred from homology"/>
<dbReference type="HOGENOM" id="CLU_055432_0_0_1"/>
<dbReference type="SUPFAM" id="SSF53335">
    <property type="entry name" value="S-adenosyl-L-methionine-dependent methyltransferases"/>
    <property type="match status" value="1"/>
</dbReference>
<comment type="subunit">
    <text evidence="3">Monomer.</text>
</comment>
<evidence type="ECO:0000256" key="3">
    <source>
        <dbReference type="ARBA" id="ARBA00011245"/>
    </source>
</evidence>
<reference evidence="13 14" key="1">
    <citation type="journal article" date="2012" name="Science">
        <title>The Paleozoic origin of enzymatic lignin decomposition reconstructed from 31 fungal genomes.</title>
        <authorList>
            <person name="Floudas D."/>
            <person name="Binder M."/>
            <person name="Riley R."/>
            <person name="Barry K."/>
            <person name="Blanchette R.A."/>
            <person name="Henrissat B."/>
            <person name="Martinez A.T."/>
            <person name="Otillar R."/>
            <person name="Spatafora J.W."/>
            <person name="Yadav J.S."/>
            <person name="Aerts A."/>
            <person name="Benoit I."/>
            <person name="Boyd A."/>
            <person name="Carlson A."/>
            <person name="Copeland A."/>
            <person name="Coutinho P.M."/>
            <person name="de Vries R.P."/>
            <person name="Ferreira P."/>
            <person name="Findley K."/>
            <person name="Foster B."/>
            <person name="Gaskell J."/>
            <person name="Glotzer D."/>
            <person name="Gorecki P."/>
            <person name="Heitman J."/>
            <person name="Hesse C."/>
            <person name="Hori C."/>
            <person name="Igarashi K."/>
            <person name="Jurgens J.A."/>
            <person name="Kallen N."/>
            <person name="Kersten P."/>
            <person name="Kohler A."/>
            <person name="Kuees U."/>
            <person name="Kumar T.K.A."/>
            <person name="Kuo A."/>
            <person name="LaButti K."/>
            <person name="Larrondo L.F."/>
            <person name="Lindquist E."/>
            <person name="Ling A."/>
            <person name="Lombard V."/>
            <person name="Lucas S."/>
            <person name="Lundell T."/>
            <person name="Martin R."/>
            <person name="McLaughlin D.J."/>
            <person name="Morgenstern I."/>
            <person name="Morin E."/>
            <person name="Murat C."/>
            <person name="Nagy L.G."/>
            <person name="Nolan M."/>
            <person name="Ohm R.A."/>
            <person name="Patyshakuliyeva A."/>
            <person name="Rokas A."/>
            <person name="Ruiz-Duenas F.J."/>
            <person name="Sabat G."/>
            <person name="Salamov A."/>
            <person name="Samejima M."/>
            <person name="Schmutz J."/>
            <person name="Slot J.C."/>
            <person name="St John F."/>
            <person name="Stenlid J."/>
            <person name="Sun H."/>
            <person name="Sun S."/>
            <person name="Syed K."/>
            <person name="Tsang A."/>
            <person name="Wiebenga A."/>
            <person name="Young D."/>
            <person name="Pisabarro A."/>
            <person name="Eastwood D.C."/>
            <person name="Martin F."/>
            <person name="Cullen D."/>
            <person name="Grigoriev I.V."/>
            <person name="Hibbett D.S."/>
        </authorList>
    </citation>
    <scope>NUCLEOTIDE SEQUENCE</scope>
    <source>
        <strain evidence="14">FP-58527</strain>
    </source>
</reference>
<evidence type="ECO:0000256" key="10">
    <source>
        <dbReference type="ARBA" id="ARBA00031350"/>
    </source>
</evidence>
<evidence type="ECO:0000256" key="5">
    <source>
        <dbReference type="ARBA" id="ARBA00022490"/>
    </source>
</evidence>
<comment type="catalytic activity">
    <reaction evidence="11">
        <text>[protein]-L-isoaspartate + S-adenosyl-L-methionine = [protein]-L-isoaspartate alpha-methyl ester + S-adenosyl-L-homocysteine</text>
        <dbReference type="Rhea" id="RHEA:12705"/>
        <dbReference type="Rhea" id="RHEA-COMP:12143"/>
        <dbReference type="Rhea" id="RHEA-COMP:12144"/>
        <dbReference type="ChEBI" id="CHEBI:57856"/>
        <dbReference type="ChEBI" id="CHEBI:59789"/>
        <dbReference type="ChEBI" id="CHEBI:90596"/>
        <dbReference type="ChEBI" id="CHEBI:90598"/>
        <dbReference type="EC" id="2.1.1.77"/>
    </reaction>
    <physiologicalReaction direction="left-to-right" evidence="11">
        <dbReference type="Rhea" id="RHEA:12706"/>
    </physiologicalReaction>
</comment>
<dbReference type="Pfam" id="PF01135">
    <property type="entry name" value="PCMT"/>
    <property type="match status" value="1"/>
</dbReference>
<dbReference type="STRING" id="743788.S8FV31"/>
<dbReference type="GO" id="GO:0006950">
    <property type="term" value="P:response to stress"/>
    <property type="evidence" value="ECO:0007669"/>
    <property type="project" value="UniProtKB-ARBA"/>
</dbReference>
<keyword evidence="14" id="KW-1185">Reference proteome</keyword>
<accession>S8FV31</accession>
<evidence type="ECO:0000256" key="1">
    <source>
        <dbReference type="ARBA" id="ARBA00004514"/>
    </source>
</evidence>
<dbReference type="Proteomes" id="UP000015241">
    <property type="component" value="Unassembled WGS sequence"/>
</dbReference>
<evidence type="ECO:0000256" key="4">
    <source>
        <dbReference type="ARBA" id="ARBA00011890"/>
    </source>
</evidence>
<dbReference type="EMBL" id="KE504137">
    <property type="protein sequence ID" value="EPT02090.1"/>
    <property type="molecule type" value="Genomic_DNA"/>
</dbReference>
<evidence type="ECO:0000256" key="6">
    <source>
        <dbReference type="ARBA" id="ARBA00022603"/>
    </source>
</evidence>
<dbReference type="EC" id="2.1.1.77" evidence="4"/>
<dbReference type="PROSITE" id="PS00018">
    <property type="entry name" value="EF_HAND_1"/>
    <property type="match status" value="1"/>
</dbReference>
<dbReference type="InterPro" id="IPR018247">
    <property type="entry name" value="EF_Hand_1_Ca_BS"/>
</dbReference>
<evidence type="ECO:0000313" key="14">
    <source>
        <dbReference type="Proteomes" id="UP000015241"/>
    </source>
</evidence>
<dbReference type="InterPro" id="IPR000682">
    <property type="entry name" value="PCMT"/>
</dbReference>
<name>S8FV31_FOMSC</name>
<keyword evidence="7 13" id="KW-0808">Transferase</keyword>
<dbReference type="AlphaFoldDB" id="S8FV31"/>
<evidence type="ECO:0000256" key="7">
    <source>
        <dbReference type="ARBA" id="ARBA00022679"/>
    </source>
</evidence>
<evidence type="ECO:0000256" key="2">
    <source>
        <dbReference type="ARBA" id="ARBA00005369"/>
    </source>
</evidence>
<dbReference type="PANTHER" id="PTHR11579">
    <property type="entry name" value="PROTEIN-L-ISOASPARTATE O-METHYLTRANSFERASE"/>
    <property type="match status" value="1"/>
</dbReference>